<evidence type="ECO:0000256" key="7">
    <source>
        <dbReference type="ARBA" id="ARBA00022989"/>
    </source>
</evidence>
<dbReference type="eggNOG" id="COG0845">
    <property type="taxonomic scope" value="Bacteria"/>
</dbReference>
<proteinExistence type="inferred from homology"/>
<protein>
    <recommendedName>
        <fullName evidence="9">Membrane fusion protein (MFP) family protein</fullName>
    </recommendedName>
</protein>
<evidence type="ECO:0000313" key="12">
    <source>
        <dbReference type="EMBL" id="ABZ73933.1"/>
    </source>
</evidence>
<dbReference type="Gene3D" id="2.40.50.100">
    <property type="match status" value="1"/>
</dbReference>
<comment type="similarity">
    <text evidence="2 9">Belongs to the membrane fusion protein (MFP) (TC 8.A.1) family.</text>
</comment>
<keyword evidence="7 9" id="KW-1133">Transmembrane helix</keyword>
<dbReference type="STRING" id="366602.Caul_4813"/>
<sequence length="456" mass="49323">MNLTEQTVRAGLPARWDQDEVTSDNPGHEIKAGALIALAFFGVFLGWSFIAHLDAAAVAQGSISVAGHRQTVQHKDGGIVSAIYVKEGQHVKAGQVLIDLAPADVEALERSMAAQVIGLQAQRARLYAERLGLSSMEAPAEFASLTGYDKEEADRALKMQQIELMAGRRAVGGQKAVLAQRSAQISRQIEGFTQQARSTDDQSRLINDELQGTRDLAGKGYASVNRVRALERTAAGLAGSRAELDANAARAREQIGETRMQAASLDSDRAEQVAKEMRDVEFQLNDLLPKLRALKEQLAGTSIRAPATGQVVGLTIFTVGGVIAPGQHLLDIVPDMAPLVIEAQVNPSDAGDLYVGQETEVKIASLHDRQIPILKGELTRVSADSFTDEKSGARYFTAEVTVPVSQLQTLSTKTGAVYKLKPGLPVQIMVPLRKRTAFQYLTEPLTSALWRSFREH</sequence>
<dbReference type="GO" id="GO:0015031">
    <property type="term" value="P:protein transport"/>
    <property type="evidence" value="ECO:0007669"/>
    <property type="project" value="InterPro"/>
</dbReference>
<dbReference type="Gene3D" id="2.40.30.170">
    <property type="match status" value="1"/>
</dbReference>
<evidence type="ECO:0000256" key="9">
    <source>
        <dbReference type="RuleBase" id="RU365093"/>
    </source>
</evidence>
<dbReference type="Pfam" id="PF26002">
    <property type="entry name" value="Beta-barrel_AprE"/>
    <property type="match status" value="1"/>
</dbReference>
<evidence type="ECO:0000259" key="10">
    <source>
        <dbReference type="Pfam" id="PF25994"/>
    </source>
</evidence>
<dbReference type="SUPFAM" id="SSF111369">
    <property type="entry name" value="HlyD-like secretion proteins"/>
    <property type="match status" value="1"/>
</dbReference>
<feature type="transmembrane region" description="Helical" evidence="9">
    <location>
        <begin position="32"/>
        <end position="50"/>
    </location>
</feature>
<evidence type="ECO:0000259" key="11">
    <source>
        <dbReference type="Pfam" id="PF26002"/>
    </source>
</evidence>
<dbReference type="InterPro" id="IPR058982">
    <property type="entry name" value="Beta-barrel_AprE"/>
</dbReference>
<dbReference type="PANTHER" id="PTHR30386">
    <property type="entry name" value="MEMBRANE FUSION SUBUNIT OF EMRAB-TOLC MULTIDRUG EFFLUX PUMP"/>
    <property type="match status" value="1"/>
</dbReference>
<dbReference type="AlphaFoldDB" id="B0T449"/>
<keyword evidence="8 9" id="KW-0472">Membrane</keyword>
<dbReference type="NCBIfam" id="TIGR01843">
    <property type="entry name" value="type_I_hlyD"/>
    <property type="match status" value="1"/>
</dbReference>
<keyword evidence="6 9" id="KW-0812">Transmembrane</keyword>
<evidence type="ECO:0000256" key="4">
    <source>
        <dbReference type="ARBA" id="ARBA00022475"/>
    </source>
</evidence>
<evidence type="ECO:0000256" key="5">
    <source>
        <dbReference type="ARBA" id="ARBA00022519"/>
    </source>
</evidence>
<dbReference type="KEGG" id="cak:Caul_4813"/>
<dbReference type="GO" id="GO:0005886">
    <property type="term" value="C:plasma membrane"/>
    <property type="evidence" value="ECO:0007669"/>
    <property type="project" value="UniProtKB-SubCell"/>
</dbReference>
<dbReference type="OrthoDB" id="9810980at2"/>
<name>B0T449_CAUSK</name>
<feature type="domain" description="AprE-like beta-barrel" evidence="11">
    <location>
        <begin position="339"/>
        <end position="431"/>
    </location>
</feature>
<evidence type="ECO:0000256" key="1">
    <source>
        <dbReference type="ARBA" id="ARBA00004377"/>
    </source>
</evidence>
<dbReference type="PRINTS" id="PR01490">
    <property type="entry name" value="RTXTOXIND"/>
</dbReference>
<reference evidence="12" key="1">
    <citation type="submission" date="2008-01" db="EMBL/GenBank/DDBJ databases">
        <title>Complete sequence of chromosome of Caulobacter sp. K31.</title>
        <authorList>
            <consortium name="US DOE Joint Genome Institute"/>
            <person name="Copeland A."/>
            <person name="Lucas S."/>
            <person name="Lapidus A."/>
            <person name="Barry K."/>
            <person name="Glavina del Rio T."/>
            <person name="Dalin E."/>
            <person name="Tice H."/>
            <person name="Pitluck S."/>
            <person name="Bruce D."/>
            <person name="Goodwin L."/>
            <person name="Thompson L.S."/>
            <person name="Brettin T."/>
            <person name="Detter J.C."/>
            <person name="Han C."/>
            <person name="Schmutz J."/>
            <person name="Larimer F."/>
            <person name="Land M."/>
            <person name="Hauser L."/>
            <person name="Kyrpides N."/>
            <person name="Kim E."/>
            <person name="Stephens C."/>
            <person name="Richardson P."/>
        </authorList>
    </citation>
    <scope>NUCLEOTIDE SEQUENCE [LARGE SCALE GENOMIC DNA]</scope>
    <source>
        <strain evidence="12">K31</strain>
    </source>
</reference>
<evidence type="ECO:0000256" key="2">
    <source>
        <dbReference type="ARBA" id="ARBA00009477"/>
    </source>
</evidence>
<dbReference type="EMBL" id="CP000927">
    <property type="protein sequence ID" value="ABZ73933.1"/>
    <property type="molecule type" value="Genomic_DNA"/>
</dbReference>
<evidence type="ECO:0000256" key="6">
    <source>
        <dbReference type="ARBA" id="ARBA00022692"/>
    </source>
</evidence>
<comment type="subcellular location">
    <subcellularLocation>
        <location evidence="1 9">Cell inner membrane</location>
        <topology evidence="1 9">Single-pass membrane protein</topology>
    </subcellularLocation>
</comment>
<evidence type="ECO:0000256" key="8">
    <source>
        <dbReference type="ARBA" id="ARBA00023136"/>
    </source>
</evidence>
<evidence type="ECO:0000256" key="3">
    <source>
        <dbReference type="ARBA" id="ARBA00022448"/>
    </source>
</evidence>
<keyword evidence="3 9" id="KW-0813">Transport</keyword>
<feature type="domain" description="AprE-like long alpha-helical hairpin" evidence="10">
    <location>
        <begin position="106"/>
        <end position="297"/>
    </location>
</feature>
<accession>B0T449</accession>
<dbReference type="PANTHER" id="PTHR30386:SF17">
    <property type="entry name" value="ALKALINE PROTEASE SECRETION PROTEIN APRE"/>
    <property type="match status" value="1"/>
</dbReference>
<dbReference type="HOGENOM" id="CLU_023976_1_1_5"/>
<keyword evidence="5 9" id="KW-0997">Cell inner membrane</keyword>
<dbReference type="InterPro" id="IPR058781">
    <property type="entry name" value="HH_AprE-like"/>
</dbReference>
<dbReference type="InterPro" id="IPR050739">
    <property type="entry name" value="MFP"/>
</dbReference>
<gene>
    <name evidence="12" type="ordered locus">Caul_4813</name>
</gene>
<dbReference type="InterPro" id="IPR010129">
    <property type="entry name" value="T1SS_HlyD"/>
</dbReference>
<keyword evidence="4 9" id="KW-1003">Cell membrane</keyword>
<dbReference type="Pfam" id="PF25994">
    <property type="entry name" value="HH_AprE"/>
    <property type="match status" value="1"/>
</dbReference>
<organism evidence="12">
    <name type="scientific">Caulobacter sp. (strain K31)</name>
    <dbReference type="NCBI Taxonomy" id="366602"/>
    <lineage>
        <taxon>Bacteria</taxon>
        <taxon>Pseudomonadati</taxon>
        <taxon>Pseudomonadota</taxon>
        <taxon>Alphaproteobacteria</taxon>
        <taxon>Caulobacterales</taxon>
        <taxon>Caulobacteraceae</taxon>
        <taxon>Caulobacter</taxon>
    </lineage>
</organism>